<accession>A0ABN0UH70</accession>
<evidence type="ECO:0000256" key="1">
    <source>
        <dbReference type="SAM" id="MobiDB-lite"/>
    </source>
</evidence>
<dbReference type="SUPFAM" id="SSF52402">
    <property type="entry name" value="Adenine nucleotide alpha hydrolases-like"/>
    <property type="match status" value="2"/>
</dbReference>
<organism evidence="3 4">
    <name type="scientific">Saccharothrix mutabilis subsp. mutabilis</name>
    <dbReference type="NCBI Taxonomy" id="66855"/>
    <lineage>
        <taxon>Bacteria</taxon>
        <taxon>Bacillati</taxon>
        <taxon>Actinomycetota</taxon>
        <taxon>Actinomycetes</taxon>
        <taxon>Pseudonocardiales</taxon>
        <taxon>Pseudonocardiaceae</taxon>
        <taxon>Saccharothrix</taxon>
    </lineage>
</organism>
<dbReference type="RefSeq" id="WP_343937139.1">
    <property type="nucleotide sequence ID" value="NZ_BAAABU010000018.1"/>
</dbReference>
<reference evidence="3 4" key="1">
    <citation type="journal article" date="2019" name="Int. J. Syst. Evol. Microbiol.">
        <title>The Global Catalogue of Microorganisms (GCM) 10K type strain sequencing project: providing services to taxonomists for standard genome sequencing and annotation.</title>
        <authorList>
            <consortium name="The Broad Institute Genomics Platform"/>
            <consortium name="The Broad Institute Genome Sequencing Center for Infectious Disease"/>
            <person name="Wu L."/>
            <person name="Ma J."/>
        </authorList>
    </citation>
    <scope>NUCLEOTIDE SEQUENCE [LARGE SCALE GENOMIC DNA]</scope>
    <source>
        <strain evidence="3 4">JCM 3380</strain>
    </source>
</reference>
<comment type="caution">
    <text evidence="3">The sequence shown here is derived from an EMBL/GenBank/DDBJ whole genome shotgun (WGS) entry which is preliminary data.</text>
</comment>
<evidence type="ECO:0000313" key="3">
    <source>
        <dbReference type="EMBL" id="GAA0250472.1"/>
    </source>
</evidence>
<sequence length="221" mass="23687">MTKPVIVATDPTPAGDAARRWAAEHARLLDAPLRSCSAEPADLLTAAFHADTIVLGHHGPFALPRHLTAVAEHADCDVVVVRGTPEAVHGAHHRVTALVTGSVNDPPVLHRAADLARRRGSSLRVLHAVPPLPVRTDDPHRPITNADELLRGIRHSSVVARMHPHEAIAHHADTDLLVVGDPGPTTRTALHHAPCPVLVVHRPPTDDSRVPTQRRALTPAH</sequence>
<evidence type="ECO:0000313" key="4">
    <source>
        <dbReference type="Proteomes" id="UP001500416"/>
    </source>
</evidence>
<dbReference type="InterPro" id="IPR006016">
    <property type="entry name" value="UspA"/>
</dbReference>
<dbReference type="EMBL" id="BAAABU010000018">
    <property type="protein sequence ID" value="GAA0250472.1"/>
    <property type="molecule type" value="Genomic_DNA"/>
</dbReference>
<proteinExistence type="predicted"/>
<dbReference type="CDD" id="cd00293">
    <property type="entry name" value="USP-like"/>
    <property type="match status" value="1"/>
</dbReference>
<keyword evidence="4" id="KW-1185">Reference proteome</keyword>
<evidence type="ECO:0000259" key="2">
    <source>
        <dbReference type="Pfam" id="PF00582"/>
    </source>
</evidence>
<dbReference type="Proteomes" id="UP001500416">
    <property type="component" value="Unassembled WGS sequence"/>
</dbReference>
<dbReference type="Gene3D" id="3.40.50.12370">
    <property type="match status" value="1"/>
</dbReference>
<name>A0ABN0UH70_9PSEU</name>
<feature type="region of interest" description="Disordered" evidence="1">
    <location>
        <begin position="202"/>
        <end position="221"/>
    </location>
</feature>
<gene>
    <name evidence="3" type="ORF">GCM10010492_58310</name>
</gene>
<feature type="domain" description="UspA" evidence="2">
    <location>
        <begin position="94"/>
        <end position="201"/>
    </location>
</feature>
<dbReference type="Pfam" id="PF00582">
    <property type="entry name" value="Usp"/>
    <property type="match status" value="1"/>
</dbReference>
<protein>
    <recommendedName>
        <fullName evidence="2">UspA domain-containing protein</fullName>
    </recommendedName>
</protein>